<dbReference type="OrthoDB" id="46564at2759"/>
<dbReference type="InterPro" id="IPR025784">
    <property type="entry name" value="EFM7"/>
</dbReference>
<dbReference type="EC" id="2.1.1.-" evidence="5"/>
<feature type="binding site" evidence="5">
    <location>
        <position position="113"/>
    </location>
    <ligand>
        <name>S-adenosyl-L-methionine</name>
        <dbReference type="ChEBI" id="CHEBI:59789"/>
    </ligand>
</feature>
<dbReference type="PROSITE" id="PS51560">
    <property type="entry name" value="SAM_MT_NNT1"/>
    <property type="match status" value="1"/>
</dbReference>
<evidence type="ECO:0000256" key="1">
    <source>
        <dbReference type="ARBA" id="ARBA00022490"/>
    </source>
</evidence>
<evidence type="ECO:0000256" key="4">
    <source>
        <dbReference type="ARBA" id="ARBA00022691"/>
    </source>
</evidence>
<feature type="binding site" evidence="5">
    <location>
        <begin position="91"/>
        <end position="93"/>
    </location>
    <ligand>
        <name>S-adenosyl-L-methionine</name>
        <dbReference type="ChEBI" id="CHEBI:59789"/>
    </ligand>
</feature>
<keyword evidence="2 5" id="KW-0489">Methyltransferase</keyword>
<evidence type="ECO:0000256" key="5">
    <source>
        <dbReference type="HAMAP-Rule" id="MF_03223"/>
    </source>
</evidence>
<comment type="caution">
    <text evidence="7">The sequence shown here is derived from an EMBL/GenBank/DDBJ whole genome shotgun (WGS) entry which is preliminary data.</text>
</comment>
<sequence length="303" mass="33812">MHSDDESSNSSEGEMGDMFSEPKDFRPPPPKPTYEIFTRADATKTPREIKLRLVGSHPLWGHHLWNAAKVFANWMDSHPEHSHNKTVLELGAGAALPGFVAAVNGASKVIITDYPDQDLIANIQYNAEQVVPKQIEDKTVVVQGYLWGSNTRPLLAHLNPSLLTGNTAVISGSQSSEPPLDPSQKQLFDTIIMSDLLFNHSQHRAMLKTCKETLKPKTGRVFVFFTHHRPWLADADNKFFEIASAAVIPPPPEDESSDDERDLGGFGFKVEKVLEEKMTPMFLEDPGSEEVRATVHGYIMWLE</sequence>
<proteinExistence type="inferred from homology"/>
<keyword evidence="3 5" id="KW-0808">Transferase</keyword>
<dbReference type="GO" id="GO:0071885">
    <property type="term" value="F:N-terminal protein N-methyltransferase activity"/>
    <property type="evidence" value="ECO:0007669"/>
    <property type="project" value="UniProtKB-UniRule"/>
</dbReference>
<feature type="compositionally biased region" description="Low complexity" evidence="6">
    <location>
        <begin position="8"/>
        <end position="18"/>
    </location>
</feature>
<dbReference type="Gene3D" id="3.40.50.150">
    <property type="entry name" value="Vaccinia Virus protein VP39"/>
    <property type="match status" value="1"/>
</dbReference>
<evidence type="ECO:0000313" key="8">
    <source>
        <dbReference type="Proteomes" id="UP000827284"/>
    </source>
</evidence>
<evidence type="ECO:0000256" key="3">
    <source>
        <dbReference type="ARBA" id="ARBA00022679"/>
    </source>
</evidence>
<keyword evidence="8" id="KW-1185">Reference proteome</keyword>
<dbReference type="GO" id="GO:0005737">
    <property type="term" value="C:cytoplasm"/>
    <property type="evidence" value="ECO:0007669"/>
    <property type="project" value="UniProtKB-SubCell"/>
</dbReference>
<comment type="subcellular location">
    <subcellularLocation>
        <location evidence="5">Cytoplasm</location>
    </subcellularLocation>
</comment>
<feature type="binding site" evidence="5">
    <location>
        <position position="147"/>
    </location>
    <ligand>
        <name>S-adenosyl-L-methionine</name>
        <dbReference type="ChEBI" id="CHEBI:59789"/>
    </ligand>
</feature>
<feature type="binding site" evidence="5">
    <location>
        <position position="65"/>
    </location>
    <ligand>
        <name>S-adenosyl-L-methionine</name>
        <dbReference type="ChEBI" id="CHEBI:59789"/>
    </ligand>
</feature>
<comment type="function">
    <text evidence="5">S-adenosyl-L-methionine-dependent protein methyltransferase that trimethylates the N-terminal glycine 'Gly-2' of elongation factor 1-alpha, before also catalyzing the mono- and dimethylation of 'Lys-3'.</text>
</comment>
<dbReference type="PANTHER" id="PTHR14614:SF10">
    <property type="entry name" value="PROTEIN N-TERMINAL AND LYSINE N-METHYLTRANSFERASE EFM7"/>
    <property type="match status" value="1"/>
</dbReference>
<dbReference type="EMBL" id="BQFW01000014">
    <property type="protein sequence ID" value="GJJ77949.1"/>
    <property type="molecule type" value="Genomic_DNA"/>
</dbReference>
<dbReference type="Pfam" id="PF10294">
    <property type="entry name" value="Methyltransf_16"/>
    <property type="match status" value="1"/>
</dbReference>
<feature type="region of interest" description="Disordered" evidence="6">
    <location>
        <begin position="1"/>
        <end position="34"/>
    </location>
</feature>
<reference evidence="7" key="2">
    <citation type="journal article" date="2022" name="Microbiol. Resour. Announc.">
        <title>Whole-Genome Sequence of Entomortierella parvispora E1425, a Mucoromycotan Fungus Associated with Burkholderiaceae-Related Endosymbiotic Bacteria.</title>
        <authorList>
            <person name="Herlambang A."/>
            <person name="Guo Y."/>
            <person name="Takashima Y."/>
            <person name="Narisawa K."/>
            <person name="Ohta H."/>
            <person name="Nishizawa T."/>
        </authorList>
    </citation>
    <scope>NUCLEOTIDE SEQUENCE</scope>
    <source>
        <strain evidence="7">E1425</strain>
    </source>
</reference>
<dbReference type="HAMAP" id="MF_03223">
    <property type="entry name" value="Methyltr_EFM7"/>
    <property type="match status" value="1"/>
</dbReference>
<dbReference type="GO" id="GO:0032259">
    <property type="term" value="P:methylation"/>
    <property type="evidence" value="ECO:0007669"/>
    <property type="project" value="UniProtKB-KW"/>
</dbReference>
<organism evidence="7 8">
    <name type="scientific">Entomortierella parvispora</name>
    <dbReference type="NCBI Taxonomy" id="205924"/>
    <lineage>
        <taxon>Eukaryota</taxon>
        <taxon>Fungi</taxon>
        <taxon>Fungi incertae sedis</taxon>
        <taxon>Mucoromycota</taxon>
        <taxon>Mortierellomycotina</taxon>
        <taxon>Mortierellomycetes</taxon>
        <taxon>Mortierellales</taxon>
        <taxon>Mortierellaceae</taxon>
        <taxon>Entomortierella</taxon>
    </lineage>
</organism>
<dbReference type="SUPFAM" id="SSF53335">
    <property type="entry name" value="S-adenosyl-L-methionine-dependent methyltransferases"/>
    <property type="match status" value="1"/>
</dbReference>
<feature type="binding site" evidence="5">
    <location>
        <position position="194"/>
    </location>
    <ligand>
        <name>S-adenosyl-L-methionine</name>
        <dbReference type="ChEBI" id="CHEBI:59789"/>
    </ligand>
</feature>
<gene>
    <name evidence="5" type="primary">EFM7</name>
    <name evidence="7" type="ORF">EMPS_10308</name>
</gene>
<reference evidence="7" key="1">
    <citation type="submission" date="2021-11" db="EMBL/GenBank/DDBJ databases">
        <authorList>
            <person name="Herlambang A."/>
            <person name="Guo Y."/>
            <person name="Takashima Y."/>
            <person name="Nishizawa T."/>
        </authorList>
    </citation>
    <scope>NUCLEOTIDE SEQUENCE</scope>
    <source>
        <strain evidence="7">E1425</strain>
    </source>
</reference>
<name>A0A9P3M136_9FUNG</name>
<dbReference type="InterPro" id="IPR029063">
    <property type="entry name" value="SAM-dependent_MTases_sf"/>
</dbReference>
<evidence type="ECO:0000256" key="6">
    <source>
        <dbReference type="SAM" id="MobiDB-lite"/>
    </source>
</evidence>
<protein>
    <recommendedName>
        <fullName evidence="5">Protein N-terminal and lysine N-methyltransferase EFM7</fullName>
        <ecNumber evidence="5">2.1.1.-</ecNumber>
    </recommendedName>
    <alternativeName>
        <fullName evidence="5">Elongation factor methyltransferase 7</fullName>
    </alternativeName>
</protein>
<evidence type="ECO:0000313" key="7">
    <source>
        <dbReference type="EMBL" id="GJJ77949.1"/>
    </source>
</evidence>
<dbReference type="PANTHER" id="PTHR14614">
    <property type="entry name" value="HEPATOCELLULAR CARCINOMA-ASSOCIATED ANTIGEN"/>
    <property type="match status" value="1"/>
</dbReference>
<keyword evidence="4 5" id="KW-0949">S-adenosyl-L-methionine</keyword>
<evidence type="ECO:0000256" key="2">
    <source>
        <dbReference type="ARBA" id="ARBA00022603"/>
    </source>
</evidence>
<dbReference type="InterPro" id="IPR019410">
    <property type="entry name" value="Methyltransf_16"/>
</dbReference>
<dbReference type="GO" id="GO:0016279">
    <property type="term" value="F:protein-lysine N-methyltransferase activity"/>
    <property type="evidence" value="ECO:0007669"/>
    <property type="project" value="UniProtKB-UniRule"/>
</dbReference>
<accession>A0A9P3M136</accession>
<keyword evidence="1 5" id="KW-0963">Cytoplasm</keyword>
<comment type="similarity">
    <text evidence="5">Belongs to the class I-like SAM-binding methyltransferase superfamily. EFM7 family.</text>
</comment>
<dbReference type="Proteomes" id="UP000827284">
    <property type="component" value="Unassembled WGS sequence"/>
</dbReference>
<dbReference type="AlphaFoldDB" id="A0A9P3M136"/>